<keyword evidence="1" id="KW-0812">Transmembrane</keyword>
<evidence type="ECO:0000313" key="4">
    <source>
        <dbReference type="EMBL" id="UON91271.1"/>
    </source>
</evidence>
<evidence type="ECO:0000256" key="1">
    <source>
        <dbReference type="SAM" id="Phobius"/>
    </source>
</evidence>
<keyword evidence="1" id="KW-0472">Membrane</keyword>
<evidence type="ECO:0000259" key="2">
    <source>
        <dbReference type="Pfam" id="PF13559"/>
    </source>
</evidence>
<name>A0A9X1S9U6_9MICC</name>
<feature type="transmembrane region" description="Helical" evidence="1">
    <location>
        <begin position="61"/>
        <end position="80"/>
    </location>
</feature>
<keyword evidence="1" id="KW-1133">Transmembrane helix</keyword>
<dbReference type="AlphaFoldDB" id="A0A9X1S9U6"/>
<sequence length="220" mass="23659">MPGDVPVEPDADQARDWAREELAGRIYEEAKPGLAERVLQSVLDWLGDVLNGLGGLGTGPGVLILAATAVVLIAVLVLVVRPRLNAKAKKKKTSEVFGSDLVETANDHRARADEAASEQRWDTAVAERFRAMVRSAEERVIFEVRPARTAAEAATSLSGAFPGSGTDIAWLGHRFDEILYGDKAARASDYQRAVELDSTLMHTRPAMADSASLPGMAVPR</sequence>
<dbReference type="Pfam" id="PF13559">
    <property type="entry name" value="DUF4129"/>
    <property type="match status" value="1"/>
</dbReference>
<evidence type="ECO:0000313" key="6">
    <source>
        <dbReference type="Proteomes" id="UP001155145"/>
    </source>
</evidence>
<reference evidence="3" key="1">
    <citation type="submission" date="2021-10" db="EMBL/GenBank/DDBJ databases">
        <title>Novel species in genus Arthrobacter.</title>
        <authorList>
            <person name="Liu Y."/>
        </authorList>
    </citation>
    <scope>NUCLEOTIDE SEQUENCE</scope>
    <source>
        <strain evidence="3">Zg-Y462</strain>
        <strain evidence="5">zg-Y462</strain>
    </source>
</reference>
<gene>
    <name evidence="3" type="ORF">LJ755_14845</name>
    <name evidence="4" type="ORF">MUK71_11725</name>
</gene>
<dbReference type="RefSeq" id="WP_227903517.1">
    <property type="nucleotide sequence ID" value="NZ_CP094984.1"/>
</dbReference>
<organism evidence="3 6">
    <name type="scientific">Arthrobacter zhangbolii</name>
    <dbReference type="NCBI Taxonomy" id="2886936"/>
    <lineage>
        <taxon>Bacteria</taxon>
        <taxon>Bacillati</taxon>
        <taxon>Actinomycetota</taxon>
        <taxon>Actinomycetes</taxon>
        <taxon>Micrococcales</taxon>
        <taxon>Micrococcaceae</taxon>
        <taxon>Arthrobacter</taxon>
    </lineage>
</organism>
<feature type="domain" description="Protein-glutamine gamma-glutamyltransferase-like C-terminal" evidence="2">
    <location>
        <begin position="128"/>
        <end position="197"/>
    </location>
</feature>
<evidence type="ECO:0000313" key="5">
    <source>
        <dbReference type="Proteomes" id="UP000829758"/>
    </source>
</evidence>
<dbReference type="PROSITE" id="PS00756">
    <property type="entry name" value="SECY_2"/>
    <property type="match status" value="1"/>
</dbReference>
<evidence type="ECO:0000313" key="3">
    <source>
        <dbReference type="EMBL" id="MCC3274000.1"/>
    </source>
</evidence>
<dbReference type="EMBL" id="JAJFZT010000010">
    <property type="protein sequence ID" value="MCC3274000.1"/>
    <property type="molecule type" value="Genomic_DNA"/>
</dbReference>
<accession>A0A9X1S9U6</accession>
<dbReference type="InterPro" id="IPR030659">
    <property type="entry name" value="SecY_CS"/>
</dbReference>
<dbReference type="EMBL" id="CP094984">
    <property type="protein sequence ID" value="UON91271.1"/>
    <property type="molecule type" value="Genomic_DNA"/>
</dbReference>
<dbReference type="Proteomes" id="UP001155145">
    <property type="component" value="Unassembled WGS sequence"/>
</dbReference>
<keyword evidence="5" id="KW-1185">Reference proteome</keyword>
<dbReference type="Proteomes" id="UP000829758">
    <property type="component" value="Chromosome"/>
</dbReference>
<dbReference type="InterPro" id="IPR025403">
    <property type="entry name" value="TgpA-like_C"/>
</dbReference>
<proteinExistence type="predicted"/>
<protein>
    <submittedName>
        <fullName evidence="3">DUF4129 domain-containing protein</fullName>
    </submittedName>
</protein>